<evidence type="ECO:0000313" key="10">
    <source>
        <dbReference type="Proteomes" id="UP000515145"/>
    </source>
</evidence>
<evidence type="ECO:0000256" key="1">
    <source>
        <dbReference type="ARBA" id="ARBA00022707"/>
    </source>
</evidence>
<dbReference type="PANTHER" id="PTHR21588:SF23">
    <property type="entry name" value="MICOS COMPLEX SUBUNIT MIC19 ISOFORM X1"/>
    <property type="match status" value="1"/>
</dbReference>
<dbReference type="GO" id="GO:0007007">
    <property type="term" value="P:inner mitochondrial membrane organization"/>
    <property type="evidence" value="ECO:0007669"/>
    <property type="project" value="TreeGrafter"/>
</dbReference>
<evidence type="ECO:0000256" key="9">
    <source>
        <dbReference type="SAM" id="MobiDB-lite"/>
    </source>
</evidence>
<evidence type="ECO:0000256" key="7">
    <source>
        <dbReference type="ARBA" id="ARBA00034476"/>
    </source>
</evidence>
<protein>
    <submittedName>
        <fullName evidence="11">Coiled-coil-helix-coiled-coil-helix domain containing 3a isoform X1</fullName>
    </submittedName>
</protein>
<proteinExistence type="predicted"/>
<evidence type="ECO:0000313" key="11">
    <source>
        <dbReference type="RefSeq" id="XP_028255998.1"/>
    </source>
</evidence>
<dbReference type="InterPro" id="IPR052632">
    <property type="entry name" value="MICOS_subunit_Mic19"/>
</dbReference>
<keyword evidence="2" id="KW-0999">Mitochondrion inner membrane</keyword>
<evidence type="ECO:0000256" key="5">
    <source>
        <dbReference type="ARBA" id="ARBA00023157"/>
    </source>
</evidence>
<dbReference type="GO" id="GO:0061617">
    <property type="term" value="C:MICOS complex"/>
    <property type="evidence" value="ECO:0007669"/>
    <property type="project" value="InterPro"/>
</dbReference>
<dbReference type="Pfam" id="PF05300">
    <property type="entry name" value="MIC19_MIC25"/>
    <property type="match status" value="1"/>
</dbReference>
<evidence type="ECO:0000256" key="8">
    <source>
        <dbReference type="SAM" id="Coils"/>
    </source>
</evidence>
<keyword evidence="10" id="KW-1185">Reference proteome</keyword>
<keyword evidence="3" id="KW-0496">Mitochondrion</keyword>
<evidence type="ECO:0000256" key="3">
    <source>
        <dbReference type="ARBA" id="ARBA00023128"/>
    </source>
</evidence>
<reference evidence="11" key="1">
    <citation type="submission" date="2025-08" db="UniProtKB">
        <authorList>
            <consortium name="RefSeq"/>
        </authorList>
    </citation>
    <scope>IDENTIFICATION</scope>
</reference>
<feature type="compositionally biased region" description="Pro residues" evidence="9">
    <location>
        <begin position="57"/>
        <end position="84"/>
    </location>
</feature>
<feature type="compositionally biased region" description="Pro residues" evidence="9">
    <location>
        <begin position="296"/>
        <end position="331"/>
    </location>
</feature>
<feature type="compositionally biased region" description="Low complexity" evidence="9">
    <location>
        <begin position="43"/>
        <end position="52"/>
    </location>
</feature>
<dbReference type="InParanoid" id="A0A6P7HQK2"/>
<keyword evidence="1" id="KW-0519">Myristate</keyword>
<organism evidence="10 11">
    <name type="scientific">Parambassis ranga</name>
    <name type="common">Indian glassy fish</name>
    <dbReference type="NCBI Taxonomy" id="210632"/>
    <lineage>
        <taxon>Eukaryota</taxon>
        <taxon>Metazoa</taxon>
        <taxon>Chordata</taxon>
        <taxon>Craniata</taxon>
        <taxon>Vertebrata</taxon>
        <taxon>Euteleostomi</taxon>
        <taxon>Actinopterygii</taxon>
        <taxon>Neopterygii</taxon>
        <taxon>Teleostei</taxon>
        <taxon>Neoteleostei</taxon>
        <taxon>Acanthomorphata</taxon>
        <taxon>Ovalentaria</taxon>
        <taxon>Ambassidae</taxon>
        <taxon>Parambassis</taxon>
    </lineage>
</organism>
<name>A0A6P7HQK2_9TELE</name>
<evidence type="ECO:0000256" key="2">
    <source>
        <dbReference type="ARBA" id="ARBA00022792"/>
    </source>
</evidence>
<feature type="region of interest" description="Disordered" evidence="9">
    <location>
        <begin position="29"/>
        <end position="90"/>
    </location>
</feature>
<keyword evidence="6" id="KW-0449">Lipoprotein</keyword>
<evidence type="ECO:0000256" key="4">
    <source>
        <dbReference type="ARBA" id="ARBA00023136"/>
    </source>
</evidence>
<keyword evidence="8" id="KW-0175">Coiled coil</keyword>
<keyword evidence="4" id="KW-0472">Membrane</keyword>
<dbReference type="PANTHER" id="PTHR21588">
    <property type="entry name" value="COILED-COIL-HELIX-COILED-COIL-HELIX DOMAIN CONTAINING 6"/>
    <property type="match status" value="1"/>
</dbReference>
<dbReference type="GeneID" id="114432286"/>
<dbReference type="AlphaFoldDB" id="A0A6P7HQK2"/>
<dbReference type="Proteomes" id="UP000515145">
    <property type="component" value="Chromosome 2"/>
</dbReference>
<evidence type="ECO:0000256" key="6">
    <source>
        <dbReference type="ARBA" id="ARBA00023288"/>
    </source>
</evidence>
<accession>A0A6P7HQK2</accession>
<feature type="region of interest" description="Disordered" evidence="9">
    <location>
        <begin position="293"/>
        <end position="336"/>
    </location>
</feature>
<feature type="region of interest" description="Disordered" evidence="9">
    <location>
        <begin position="1"/>
        <end position="20"/>
    </location>
</feature>
<comment type="subcellular location">
    <subcellularLocation>
        <location evidence="7">Mitochondrion inner membrane</location>
        <topology evidence="7">Lipid-anchor</topology>
    </subcellularLocation>
</comment>
<dbReference type="CTD" id="407730"/>
<feature type="coiled-coil region" evidence="8">
    <location>
        <begin position="341"/>
        <end position="391"/>
    </location>
</feature>
<gene>
    <name evidence="11" type="primary">chchd3a</name>
</gene>
<sequence length="542" mass="57786">MGANSSTRRVSFESDENENITVVKGIRLSENVINRMREPSAPPKQQQQAPSKTSTLAPPPSLLRPVPPLFDPITSLPPPPPPLVEPVASAAPPSQVPFATETVAAPPPPPAEKVAAPTIVDMVAPPSSLPAPAIAVATPAFEPVATPPPPPPAAATETVTLPAFLPPPPHVPTPTEPMIPVTCPAPAVVEVITSLAPPPLVIEQSPPPINQPIASTPAVIEPIASPQMIEPIASSSLAQPMPLPPVMIEPLPSPPVFEPVTTLPPPLHPAGDTFSPKPAEPFAAPPLPEFTAPCEPVAPPPQPTAEPVLPAPVPEPVAAPESSPAPPPPAAPAVDEETLRRKITDELYKGLEQERAKAEQELQACSFIDVCSELEAEKARASAQVQAEAQAQVQSEVSKILSVEWAVAEESLQQAVIRERIATEDEKLRAQLYEIGQKAKQLDAREADLKKQDAFYRDQVARLEERSAQFYKVTTENYHKSADQVNAKFKRYEMYPVCADLQGQILACYKDNVGKTLNCSNIAALYLQCVNNAKQNKLRTGG</sequence>
<keyword evidence="5" id="KW-1015">Disulfide bond</keyword>
<dbReference type="RefSeq" id="XP_028255998.1">
    <property type="nucleotide sequence ID" value="XM_028400197.1"/>
</dbReference>
<dbReference type="OrthoDB" id="9944291at2759"/>
<dbReference type="InterPro" id="IPR007964">
    <property type="entry name" value="MIC19/MIC25"/>
</dbReference>